<organism evidence="10 11">
    <name type="scientific">Homarus americanus</name>
    <name type="common">American lobster</name>
    <dbReference type="NCBI Taxonomy" id="6706"/>
    <lineage>
        <taxon>Eukaryota</taxon>
        <taxon>Metazoa</taxon>
        <taxon>Ecdysozoa</taxon>
        <taxon>Arthropoda</taxon>
        <taxon>Crustacea</taxon>
        <taxon>Multicrustacea</taxon>
        <taxon>Malacostraca</taxon>
        <taxon>Eumalacostraca</taxon>
        <taxon>Eucarida</taxon>
        <taxon>Decapoda</taxon>
        <taxon>Pleocyemata</taxon>
        <taxon>Astacidea</taxon>
        <taxon>Nephropoidea</taxon>
        <taxon>Nephropidae</taxon>
        <taxon>Homarus</taxon>
    </lineage>
</organism>
<evidence type="ECO:0000256" key="4">
    <source>
        <dbReference type="ARBA" id="ARBA00022692"/>
    </source>
</evidence>
<dbReference type="Proteomes" id="UP000747542">
    <property type="component" value="Unassembled WGS sequence"/>
</dbReference>
<evidence type="ECO:0000256" key="6">
    <source>
        <dbReference type="ARBA" id="ARBA00023054"/>
    </source>
</evidence>
<dbReference type="GO" id="GO:0005737">
    <property type="term" value="C:cytoplasm"/>
    <property type="evidence" value="ECO:0007669"/>
    <property type="project" value="UniProtKB-SubCell"/>
</dbReference>
<keyword evidence="11" id="KW-1185">Reference proteome</keyword>
<feature type="compositionally biased region" description="Polar residues" evidence="9">
    <location>
        <begin position="206"/>
        <end position="227"/>
    </location>
</feature>
<evidence type="ECO:0000256" key="3">
    <source>
        <dbReference type="ARBA" id="ARBA00022490"/>
    </source>
</evidence>
<proteinExistence type="predicted"/>
<protein>
    <submittedName>
        <fullName evidence="10">Lymphoid-restricted membrane protein-like</fullName>
    </submittedName>
</protein>
<keyword evidence="7" id="KW-0472">Membrane</keyword>
<reference evidence="10" key="1">
    <citation type="journal article" date="2021" name="Sci. Adv.">
        <title>The American lobster genome reveals insights on longevity, neural, and immune adaptations.</title>
        <authorList>
            <person name="Polinski J.M."/>
            <person name="Zimin A.V."/>
            <person name="Clark K.F."/>
            <person name="Kohn A.B."/>
            <person name="Sadowski N."/>
            <person name="Timp W."/>
            <person name="Ptitsyn A."/>
            <person name="Khanna P."/>
            <person name="Romanova D.Y."/>
            <person name="Williams P."/>
            <person name="Greenwood S.J."/>
            <person name="Moroz L.L."/>
            <person name="Walt D.R."/>
            <person name="Bodnar A.G."/>
        </authorList>
    </citation>
    <scope>NUCLEOTIDE SEQUENCE</scope>
    <source>
        <strain evidence="10">GMGI-L3</strain>
    </source>
</reference>
<keyword evidence="3" id="KW-0963">Cytoplasm</keyword>
<keyword evidence="4" id="KW-0812">Transmembrane</keyword>
<evidence type="ECO:0000256" key="1">
    <source>
        <dbReference type="ARBA" id="ARBA00004167"/>
    </source>
</evidence>
<keyword evidence="6 8" id="KW-0175">Coiled coil</keyword>
<evidence type="ECO:0000256" key="9">
    <source>
        <dbReference type="SAM" id="MobiDB-lite"/>
    </source>
</evidence>
<keyword evidence="5" id="KW-1133">Transmembrane helix</keyword>
<comment type="subcellular location">
    <subcellularLocation>
        <location evidence="2">Cytoplasm</location>
    </subcellularLocation>
    <subcellularLocation>
        <location evidence="1">Membrane</location>
        <topology evidence="1">Single-pass membrane protein</topology>
    </subcellularLocation>
</comment>
<dbReference type="Pfam" id="PF05781">
    <property type="entry name" value="MRVI1"/>
    <property type="match status" value="1"/>
</dbReference>
<dbReference type="PANTHER" id="PTHR15352:SF1">
    <property type="entry name" value="KASH5-LIKE COILED-COIL DOMAIN-CONTAINING PROTEIN"/>
    <property type="match status" value="1"/>
</dbReference>
<gene>
    <name evidence="10" type="primary">lrmp-L</name>
    <name evidence="10" type="ORF">Hamer_G015515</name>
</gene>
<accession>A0A8J5NBV0</accession>
<feature type="region of interest" description="Disordered" evidence="9">
    <location>
        <begin position="266"/>
        <end position="325"/>
    </location>
</feature>
<dbReference type="EMBL" id="JAHLQT010003055">
    <property type="protein sequence ID" value="KAG7176693.1"/>
    <property type="molecule type" value="Genomic_DNA"/>
</dbReference>
<evidence type="ECO:0000313" key="10">
    <source>
        <dbReference type="EMBL" id="KAG7176693.1"/>
    </source>
</evidence>
<dbReference type="PANTHER" id="PTHR15352">
    <property type="entry name" value="LYMPHOID-RESTRICTED MEMBRANE PROTEIN, JAW1"/>
    <property type="match status" value="1"/>
</dbReference>
<feature type="region of interest" description="Disordered" evidence="9">
    <location>
        <begin position="206"/>
        <end position="233"/>
    </location>
</feature>
<evidence type="ECO:0000256" key="2">
    <source>
        <dbReference type="ARBA" id="ARBA00004496"/>
    </source>
</evidence>
<evidence type="ECO:0000256" key="5">
    <source>
        <dbReference type="ARBA" id="ARBA00022989"/>
    </source>
</evidence>
<feature type="coiled-coil region" evidence="8">
    <location>
        <begin position="21"/>
        <end position="50"/>
    </location>
</feature>
<evidence type="ECO:0000256" key="7">
    <source>
        <dbReference type="ARBA" id="ARBA00023136"/>
    </source>
</evidence>
<feature type="compositionally biased region" description="Acidic residues" evidence="9">
    <location>
        <begin position="304"/>
        <end position="313"/>
    </location>
</feature>
<sequence>MEKTLPIPEHITSFYDLVKAVKNSNENLSAQEIEVNRLTLRQRLDVQQRQRDTAETNFDTEIDQLRSSVLSPLMFVVQSPFDVCVTESLDVCVTESLDVCALQESLMFALHADCLDTELIDAVTQVRRHLDILATSSTRLVYASEVWGAVQQEWRVSRALEVLLLHVENVKRIGALSQSSSDYTAASRRVRALSLAGCTNKSQDNRRISLSSGLTKSQPNSYLTSSRGSRRRASLMPDLKPFQEKFAALAATAAAAAAAAAATTTAPAAASSSSTNSSTTSTSKDNTEENGQPPTGVYSSITEEGSESGEEGQDSPSSTTNKNPSINSSIINSLAQLHPDLYAVEPSLQNGDRSWLMVALEGVIGWARGGQWPYSPQQTVQGARYAFTSLLLLLAAFFLLLTISSGDSSVLQPYHPGWTTIHHVLHPFVTVRFLGPPPT</sequence>
<comment type="caution">
    <text evidence="10">The sequence shown here is derived from an EMBL/GenBank/DDBJ whole genome shotgun (WGS) entry which is preliminary data.</text>
</comment>
<feature type="compositionally biased region" description="Low complexity" evidence="9">
    <location>
        <begin position="314"/>
        <end position="325"/>
    </location>
</feature>
<evidence type="ECO:0000256" key="8">
    <source>
        <dbReference type="SAM" id="Coils"/>
    </source>
</evidence>
<name>A0A8J5NBV0_HOMAM</name>
<feature type="compositionally biased region" description="Low complexity" evidence="9">
    <location>
        <begin position="266"/>
        <end position="283"/>
    </location>
</feature>
<dbReference type="AlphaFoldDB" id="A0A8J5NBV0"/>
<evidence type="ECO:0000313" key="11">
    <source>
        <dbReference type="Proteomes" id="UP000747542"/>
    </source>
</evidence>
<dbReference type="InterPro" id="IPR008677">
    <property type="entry name" value="MRVI1"/>
</dbReference>
<dbReference type="GO" id="GO:0016020">
    <property type="term" value="C:membrane"/>
    <property type="evidence" value="ECO:0007669"/>
    <property type="project" value="UniProtKB-SubCell"/>
</dbReference>